<dbReference type="AlphaFoldDB" id="A0A7S3CQE7"/>
<keyword evidence="3 4" id="KW-0539">Nucleus</keyword>
<sequence>MRQAAILASKFFQELADLFEQGQEAGLEKRQRLSENGHAVTASNHASEKQTGASSANGKDPSLSKSKALSKKEGGETASKKKTKASKAAAKDGSVVKKPLTAYMLYNNFRRSTLKLEHPEFSIIDISKVIGAEWNAMPDAQKQTWKEKANDLKLDYKIEVCNQKKINEASGVSQGSGTYAAQERSMKELKVKKEGKSSTTKLGDKRSHDGMAVNASANPSKLIHEKQVNDSSSITSLSDNMDQANTQNQDAYSSDV</sequence>
<evidence type="ECO:0000259" key="6">
    <source>
        <dbReference type="PROSITE" id="PS50118"/>
    </source>
</evidence>
<evidence type="ECO:0000313" key="7">
    <source>
        <dbReference type="EMBL" id="CAE0234621.1"/>
    </source>
</evidence>
<evidence type="ECO:0000256" key="4">
    <source>
        <dbReference type="PROSITE-ProRule" id="PRU00267"/>
    </source>
</evidence>
<dbReference type="InterPro" id="IPR050342">
    <property type="entry name" value="HMGB"/>
</dbReference>
<dbReference type="Pfam" id="PF00505">
    <property type="entry name" value="HMG_box"/>
    <property type="match status" value="1"/>
</dbReference>
<evidence type="ECO:0000256" key="2">
    <source>
        <dbReference type="ARBA" id="ARBA00023125"/>
    </source>
</evidence>
<feature type="domain" description="HMG box" evidence="6">
    <location>
        <begin position="96"/>
        <end position="164"/>
    </location>
</feature>
<dbReference type="InterPro" id="IPR036910">
    <property type="entry name" value="HMG_box_dom_sf"/>
</dbReference>
<dbReference type="SUPFAM" id="SSF47095">
    <property type="entry name" value="HMG-box"/>
    <property type="match status" value="1"/>
</dbReference>
<dbReference type="PROSITE" id="PS50118">
    <property type="entry name" value="HMG_BOX_2"/>
    <property type="match status" value="1"/>
</dbReference>
<keyword evidence="2 4" id="KW-0238">DNA-binding</keyword>
<comment type="subcellular location">
    <subcellularLocation>
        <location evidence="1">Nucleus</location>
    </subcellularLocation>
</comment>
<feature type="region of interest" description="Disordered" evidence="5">
    <location>
        <begin position="27"/>
        <end position="91"/>
    </location>
</feature>
<dbReference type="PANTHER" id="PTHR48112:SF32">
    <property type="entry name" value="HIGH MOBILITY GROUP PROTEIN B3"/>
    <property type="match status" value="1"/>
</dbReference>
<dbReference type="CDD" id="cd00084">
    <property type="entry name" value="HMG-box_SF"/>
    <property type="match status" value="1"/>
</dbReference>
<evidence type="ECO:0000256" key="1">
    <source>
        <dbReference type="ARBA" id="ARBA00004123"/>
    </source>
</evidence>
<evidence type="ECO:0000256" key="5">
    <source>
        <dbReference type="SAM" id="MobiDB-lite"/>
    </source>
</evidence>
<feature type="region of interest" description="Disordered" evidence="5">
    <location>
        <begin position="171"/>
        <end position="256"/>
    </location>
</feature>
<gene>
    <name evidence="7" type="ORF">SRAS04492_LOCUS6427</name>
</gene>
<feature type="compositionally biased region" description="Polar residues" evidence="5">
    <location>
        <begin position="229"/>
        <end position="256"/>
    </location>
</feature>
<feature type="DNA-binding region" description="HMG box" evidence="4">
    <location>
        <begin position="96"/>
        <end position="164"/>
    </location>
</feature>
<dbReference type="GO" id="GO:0003677">
    <property type="term" value="F:DNA binding"/>
    <property type="evidence" value="ECO:0007669"/>
    <property type="project" value="UniProtKB-UniRule"/>
</dbReference>
<dbReference type="Gene3D" id="1.10.30.10">
    <property type="entry name" value="High mobility group box domain"/>
    <property type="match status" value="1"/>
</dbReference>
<dbReference type="PANTHER" id="PTHR48112">
    <property type="entry name" value="HIGH MOBILITY GROUP PROTEIN DSP1"/>
    <property type="match status" value="1"/>
</dbReference>
<organism evidence="7">
    <name type="scientific">Strombidium rassoulzadegani</name>
    <dbReference type="NCBI Taxonomy" id="1082188"/>
    <lineage>
        <taxon>Eukaryota</taxon>
        <taxon>Sar</taxon>
        <taxon>Alveolata</taxon>
        <taxon>Ciliophora</taxon>
        <taxon>Intramacronucleata</taxon>
        <taxon>Spirotrichea</taxon>
        <taxon>Oligotrichia</taxon>
        <taxon>Strombidiidae</taxon>
        <taxon>Strombidium</taxon>
    </lineage>
</organism>
<feature type="compositionally biased region" description="Polar residues" evidence="5">
    <location>
        <begin position="41"/>
        <end position="57"/>
    </location>
</feature>
<feature type="compositionally biased region" description="Basic and acidic residues" evidence="5">
    <location>
        <begin position="184"/>
        <end position="209"/>
    </location>
</feature>
<feature type="compositionally biased region" description="Basic and acidic residues" evidence="5">
    <location>
        <begin position="70"/>
        <end position="79"/>
    </location>
</feature>
<dbReference type="EMBL" id="HBIA01012673">
    <property type="protein sequence ID" value="CAE0234621.1"/>
    <property type="molecule type" value="Transcribed_RNA"/>
</dbReference>
<evidence type="ECO:0000256" key="3">
    <source>
        <dbReference type="ARBA" id="ARBA00023242"/>
    </source>
</evidence>
<reference evidence="7" key="1">
    <citation type="submission" date="2021-01" db="EMBL/GenBank/DDBJ databases">
        <authorList>
            <person name="Corre E."/>
            <person name="Pelletier E."/>
            <person name="Niang G."/>
            <person name="Scheremetjew M."/>
            <person name="Finn R."/>
            <person name="Kale V."/>
            <person name="Holt S."/>
            <person name="Cochrane G."/>
            <person name="Meng A."/>
            <person name="Brown T."/>
            <person name="Cohen L."/>
        </authorList>
    </citation>
    <scope>NUCLEOTIDE SEQUENCE</scope>
    <source>
        <strain evidence="7">Ras09</strain>
    </source>
</reference>
<accession>A0A7S3CQE7</accession>
<protein>
    <recommendedName>
        <fullName evidence="6">HMG box domain-containing protein</fullName>
    </recommendedName>
</protein>
<proteinExistence type="predicted"/>
<dbReference type="GO" id="GO:0005634">
    <property type="term" value="C:nucleus"/>
    <property type="evidence" value="ECO:0007669"/>
    <property type="project" value="UniProtKB-SubCell"/>
</dbReference>
<name>A0A7S3CQE7_9SPIT</name>
<dbReference type="SMART" id="SM00398">
    <property type="entry name" value="HMG"/>
    <property type="match status" value="1"/>
</dbReference>
<dbReference type="InterPro" id="IPR009071">
    <property type="entry name" value="HMG_box_dom"/>
</dbReference>